<reference evidence="1 2" key="1">
    <citation type="submission" date="2023-07" db="EMBL/GenBank/DDBJ databases">
        <title>Genomic Encyclopedia of Type Strains, Phase IV (KMG-IV): sequencing the most valuable type-strain genomes for metagenomic binning, comparative biology and taxonomic classification.</title>
        <authorList>
            <person name="Goeker M."/>
        </authorList>
    </citation>
    <scope>NUCLEOTIDE SEQUENCE [LARGE SCALE GENOMIC DNA]</scope>
    <source>
        <strain evidence="1 2">DSM 16784</strain>
    </source>
</reference>
<gene>
    <name evidence="1" type="ORF">J2S15_003745</name>
</gene>
<dbReference type="Proteomes" id="UP001230220">
    <property type="component" value="Unassembled WGS sequence"/>
</dbReference>
<organism evidence="1 2">
    <name type="scientific">Breznakia pachnodae</name>
    <dbReference type="NCBI Taxonomy" id="265178"/>
    <lineage>
        <taxon>Bacteria</taxon>
        <taxon>Bacillati</taxon>
        <taxon>Bacillota</taxon>
        <taxon>Erysipelotrichia</taxon>
        <taxon>Erysipelotrichales</taxon>
        <taxon>Erysipelotrichaceae</taxon>
        <taxon>Breznakia</taxon>
    </lineage>
</organism>
<name>A0ABU0E7V8_9FIRM</name>
<sequence>MINSEELIFDDNMELYFTFEVTGESVCLIISDGLYAYDEVLSTTYKQEIASFINNRSEWKDNVSKSIRERFIKVYNMDSKVTDFVLVNIFVLFEQNEKPIFGLQFNTDLDRQHGVGLKVDGTNYNVIEVGSADVAFC</sequence>
<keyword evidence="2" id="KW-1185">Reference proteome</keyword>
<comment type="caution">
    <text evidence="1">The sequence shown here is derived from an EMBL/GenBank/DDBJ whole genome shotgun (WGS) entry which is preliminary data.</text>
</comment>
<evidence type="ECO:0000313" key="2">
    <source>
        <dbReference type="Proteomes" id="UP001230220"/>
    </source>
</evidence>
<protein>
    <submittedName>
        <fullName evidence="1">Uncharacterized protein</fullName>
    </submittedName>
</protein>
<evidence type="ECO:0000313" key="1">
    <source>
        <dbReference type="EMBL" id="MDQ0362984.1"/>
    </source>
</evidence>
<proteinExistence type="predicted"/>
<dbReference type="RefSeq" id="WP_307411354.1">
    <property type="nucleotide sequence ID" value="NZ_JAUSUR010000008.1"/>
</dbReference>
<dbReference type="EMBL" id="JAUSUR010000008">
    <property type="protein sequence ID" value="MDQ0362984.1"/>
    <property type="molecule type" value="Genomic_DNA"/>
</dbReference>
<accession>A0ABU0E7V8</accession>